<feature type="region of interest" description="Disordered" evidence="1">
    <location>
        <begin position="130"/>
        <end position="174"/>
    </location>
</feature>
<dbReference type="AlphaFoldDB" id="A0A8H5FM15"/>
<evidence type="ECO:0000256" key="1">
    <source>
        <dbReference type="SAM" id="MobiDB-lite"/>
    </source>
</evidence>
<dbReference type="EMBL" id="JAACJK010000001">
    <property type="protein sequence ID" value="KAF5341726.1"/>
    <property type="molecule type" value="Genomic_DNA"/>
</dbReference>
<comment type="caution">
    <text evidence="2">The sequence shown here is derived from an EMBL/GenBank/DDBJ whole genome shotgun (WGS) entry which is preliminary data.</text>
</comment>
<accession>A0A8H5FM15</accession>
<sequence length="174" mass="18423">MSSILRNTATRASKQLAAASGVRAFHTPFAVLGPSPLPSSSGSANSFAAQYEKQYDTTHEPFVSSSGHRTYVVSEPDASYKHYAVPAGAYPTSAPYVQFNATEAPEYDRNNVSSTAADLLAHPFTASAALNEASAEKRGAQGSKRLSDRNPQPDGPAAAKFSKGGVQNAWKMRI</sequence>
<dbReference type="OrthoDB" id="3355886at2759"/>
<organism evidence="2 3">
    <name type="scientific">Ephemerocybe angulata</name>
    <dbReference type="NCBI Taxonomy" id="980116"/>
    <lineage>
        <taxon>Eukaryota</taxon>
        <taxon>Fungi</taxon>
        <taxon>Dikarya</taxon>
        <taxon>Basidiomycota</taxon>
        <taxon>Agaricomycotina</taxon>
        <taxon>Agaricomycetes</taxon>
        <taxon>Agaricomycetidae</taxon>
        <taxon>Agaricales</taxon>
        <taxon>Agaricineae</taxon>
        <taxon>Psathyrellaceae</taxon>
        <taxon>Ephemerocybe</taxon>
    </lineage>
</organism>
<proteinExistence type="predicted"/>
<evidence type="ECO:0000313" key="2">
    <source>
        <dbReference type="EMBL" id="KAF5341726.1"/>
    </source>
</evidence>
<evidence type="ECO:0000313" key="3">
    <source>
        <dbReference type="Proteomes" id="UP000541558"/>
    </source>
</evidence>
<dbReference type="Proteomes" id="UP000541558">
    <property type="component" value="Unassembled WGS sequence"/>
</dbReference>
<gene>
    <name evidence="2" type="ORF">D9611_001922</name>
</gene>
<name>A0A8H5FM15_9AGAR</name>
<keyword evidence="3" id="KW-1185">Reference proteome</keyword>
<protein>
    <submittedName>
        <fullName evidence="2">Uncharacterized protein</fullName>
    </submittedName>
</protein>
<reference evidence="2 3" key="1">
    <citation type="journal article" date="2020" name="ISME J.">
        <title>Uncovering the hidden diversity of litter-decomposition mechanisms in mushroom-forming fungi.</title>
        <authorList>
            <person name="Floudas D."/>
            <person name="Bentzer J."/>
            <person name="Ahren D."/>
            <person name="Johansson T."/>
            <person name="Persson P."/>
            <person name="Tunlid A."/>
        </authorList>
    </citation>
    <scope>NUCLEOTIDE SEQUENCE [LARGE SCALE GENOMIC DNA]</scope>
    <source>
        <strain evidence="2 3">CBS 175.51</strain>
    </source>
</reference>